<evidence type="ECO:0000313" key="3">
    <source>
        <dbReference type="Proteomes" id="UP000236732"/>
    </source>
</evidence>
<dbReference type="Gene3D" id="3.90.1200.10">
    <property type="match status" value="1"/>
</dbReference>
<evidence type="ECO:0000313" key="2">
    <source>
        <dbReference type="EMBL" id="SEH01768.1"/>
    </source>
</evidence>
<keyword evidence="2" id="KW-0808">Transferase</keyword>
<name>A0A1H6EVC3_9ACTN</name>
<accession>A0A1H6EVC3</accession>
<sequence length="316" mass="33373">MTPMHAAVAARLTETIASAGIVLDRSGLTLFGAGADNIVFAGHTLDGRALIVKTPRRERPRYGTAAFAARALARHRVPAPEVLFHDASICVETRCPGVPLTGAEGLLDTWDSTPYPAMLRAAKEAGALLRRAHTIAVHGYGRLTPTGSGPHHTLLDSLLPHPAPPAIAAPAGGLAQAAHRAVSGHLWRLRDAGPRLLVGDCAARHIFLNPADGAISGFIDLESARGGHPLADIAGFSVREHPQMAQALLHGYFPDGVELDRAWALTLHRARIASSLLLFHTRRGENEPAHRIADCLAADLAAITSHSPTVLPAHLS</sequence>
<organism evidence="2 3">
    <name type="scientific">Nonomuraea solani</name>
    <dbReference type="NCBI Taxonomy" id="1144553"/>
    <lineage>
        <taxon>Bacteria</taxon>
        <taxon>Bacillati</taxon>
        <taxon>Actinomycetota</taxon>
        <taxon>Actinomycetes</taxon>
        <taxon>Streptosporangiales</taxon>
        <taxon>Streptosporangiaceae</taxon>
        <taxon>Nonomuraea</taxon>
    </lineage>
</organism>
<protein>
    <submittedName>
        <fullName evidence="2">Phosphotransferase enzyme family protein</fullName>
    </submittedName>
</protein>
<dbReference type="Proteomes" id="UP000236732">
    <property type="component" value="Unassembled WGS sequence"/>
</dbReference>
<feature type="domain" description="Aminoglycoside phosphotransferase" evidence="1">
    <location>
        <begin position="28"/>
        <end position="255"/>
    </location>
</feature>
<dbReference type="EMBL" id="FNVT01000022">
    <property type="protein sequence ID" value="SEH01768.1"/>
    <property type="molecule type" value="Genomic_DNA"/>
</dbReference>
<reference evidence="2 3" key="1">
    <citation type="submission" date="2016-10" db="EMBL/GenBank/DDBJ databases">
        <authorList>
            <person name="de Groot N.N."/>
        </authorList>
    </citation>
    <scope>NUCLEOTIDE SEQUENCE [LARGE SCALE GENOMIC DNA]</scope>
    <source>
        <strain evidence="2 3">CGMCC 4.7037</strain>
    </source>
</reference>
<gene>
    <name evidence="2" type="ORF">SAMN05444920_12217</name>
</gene>
<dbReference type="SUPFAM" id="SSF56112">
    <property type="entry name" value="Protein kinase-like (PK-like)"/>
    <property type="match status" value="1"/>
</dbReference>
<proteinExistence type="predicted"/>
<dbReference type="GO" id="GO:0016740">
    <property type="term" value="F:transferase activity"/>
    <property type="evidence" value="ECO:0007669"/>
    <property type="project" value="UniProtKB-KW"/>
</dbReference>
<dbReference type="InterPro" id="IPR002575">
    <property type="entry name" value="Aminoglycoside_PTrfase"/>
</dbReference>
<keyword evidence="3" id="KW-1185">Reference proteome</keyword>
<dbReference type="InterPro" id="IPR011009">
    <property type="entry name" value="Kinase-like_dom_sf"/>
</dbReference>
<dbReference type="Pfam" id="PF01636">
    <property type="entry name" value="APH"/>
    <property type="match status" value="1"/>
</dbReference>
<dbReference type="AlphaFoldDB" id="A0A1H6EVC3"/>
<dbReference type="Gene3D" id="3.30.200.150">
    <property type="match status" value="1"/>
</dbReference>
<evidence type="ECO:0000259" key="1">
    <source>
        <dbReference type="Pfam" id="PF01636"/>
    </source>
</evidence>